<reference evidence="2 3" key="2">
    <citation type="journal article" date="2016" name="Environ. Microbiol. Rep.">
        <title>Metagenomic evidence for the presence of phototrophic Gemmatimonadetes bacteria in diverse environments.</title>
        <authorList>
            <person name="Zeng Y."/>
            <person name="Baumbach J."/>
            <person name="Barbosa E.G."/>
            <person name="Azevedo V."/>
            <person name="Zhang C."/>
            <person name="Koblizek M."/>
        </authorList>
    </citation>
    <scope>NUCLEOTIDE SEQUENCE [LARGE SCALE GENOMIC DNA]</scope>
    <source>
        <strain evidence="2 3">AP64</strain>
    </source>
</reference>
<dbReference type="KEGG" id="gph:GEMMAAP_13930"/>
<keyword evidence="3" id="KW-1185">Reference proteome</keyword>
<feature type="chain" id="PRO_5007506833" description="Lipoprotein" evidence="1">
    <location>
        <begin position="29"/>
        <end position="438"/>
    </location>
</feature>
<dbReference type="AlphaFoldDB" id="A0A143BKR2"/>
<accession>A0A143BKR2</accession>
<sequence length="438" mass="48892">MSRRARSVFLAVCLAVPLLSGCRGGAFAYGPELKAAQANFDGIIAGFEARFTNVSRQQKVQYGRMRIGRYAFAPSKLVEDTAIWTAMRTSRTGAERDAEWQAALVNNQYQFVPRTGTPTPGKLGDQRHLIGLSRRGPDDWFWHTVVEHHVGTIPPSRLNEVAKGIFLSAERPGSAMRTDYRSAFPRTTTAMGRLLTMDSINAVSQLDGSTLVSMQVRIDSRRIASNFPQYAKFLQKYVEPAKYRYRLSDRYGNDWFDAQAANRVLTMRFRTKGGMLQPITGAARPMPDTLILNVDAMAKLGLFSVGVSNMVGEFVHLSTPRERGWQIRFTREPKWHLPLIAERLLSSAIRHPFEGTGVYFRIGLRTGPNGQTISERVVDVAVKESAIMRWLGNLGFTAMSDFAGQVEEEENRFLVELFRAMRTDMEGLVATGGAGAEP</sequence>
<evidence type="ECO:0008006" key="4">
    <source>
        <dbReference type="Google" id="ProtNLM"/>
    </source>
</evidence>
<evidence type="ECO:0000256" key="1">
    <source>
        <dbReference type="SAM" id="SignalP"/>
    </source>
</evidence>
<feature type="signal peptide" evidence="1">
    <location>
        <begin position="1"/>
        <end position="28"/>
    </location>
</feature>
<proteinExistence type="predicted"/>
<dbReference type="PROSITE" id="PS51257">
    <property type="entry name" value="PROKAR_LIPOPROTEIN"/>
    <property type="match status" value="1"/>
</dbReference>
<dbReference type="EMBL" id="CP011454">
    <property type="protein sequence ID" value="AMW05608.1"/>
    <property type="molecule type" value="Genomic_DNA"/>
</dbReference>
<name>A0A143BKR2_9BACT</name>
<dbReference type="OrthoDB" id="9774777at2"/>
<organism evidence="2 3">
    <name type="scientific">Gemmatimonas phototrophica</name>
    <dbReference type="NCBI Taxonomy" id="1379270"/>
    <lineage>
        <taxon>Bacteria</taxon>
        <taxon>Pseudomonadati</taxon>
        <taxon>Gemmatimonadota</taxon>
        <taxon>Gemmatimonadia</taxon>
        <taxon>Gemmatimonadales</taxon>
        <taxon>Gemmatimonadaceae</taxon>
        <taxon>Gemmatimonas</taxon>
    </lineage>
</organism>
<keyword evidence="1" id="KW-0732">Signal</keyword>
<gene>
    <name evidence="2" type="ORF">GEMMAAP_13930</name>
</gene>
<protein>
    <recommendedName>
        <fullName evidence="4">Lipoprotein</fullName>
    </recommendedName>
</protein>
<dbReference type="RefSeq" id="WP_026848689.1">
    <property type="nucleotide sequence ID" value="NZ_CP011454.1"/>
</dbReference>
<dbReference type="Proteomes" id="UP000076404">
    <property type="component" value="Chromosome"/>
</dbReference>
<dbReference type="eggNOG" id="ENOG5033QJX">
    <property type="taxonomic scope" value="Bacteria"/>
</dbReference>
<evidence type="ECO:0000313" key="3">
    <source>
        <dbReference type="Proteomes" id="UP000076404"/>
    </source>
</evidence>
<reference evidence="2 3" key="1">
    <citation type="journal article" date="2014" name="Proc. Natl. Acad. Sci. U.S.A.">
        <title>Functional type 2 photosynthetic reaction centers found in the rare bacterial phylum Gemmatimonadetes.</title>
        <authorList>
            <person name="Zeng Y."/>
            <person name="Feng F."/>
            <person name="Medova H."/>
            <person name="Dean J."/>
            <person name="Koblizek M."/>
        </authorList>
    </citation>
    <scope>NUCLEOTIDE SEQUENCE [LARGE SCALE GENOMIC DNA]</scope>
    <source>
        <strain evidence="2 3">AP64</strain>
    </source>
</reference>
<evidence type="ECO:0000313" key="2">
    <source>
        <dbReference type="EMBL" id="AMW05608.1"/>
    </source>
</evidence>